<sequence>MRDLSLGGRKLKVSVTCTAHTRLQPPHTASQALALQRPRCCLNSKQVSHTTPLQGTVTSSRTLHYCSNVVPRKHSQPLTDTATLPHTTCSHHSLSPHTTASRYTLMLKFG</sequence>
<protein>
    <submittedName>
        <fullName evidence="1">Uncharacterized protein</fullName>
    </submittedName>
</protein>
<name>A0A5B7CRV5_PORTR</name>
<evidence type="ECO:0000313" key="2">
    <source>
        <dbReference type="Proteomes" id="UP000324222"/>
    </source>
</evidence>
<organism evidence="1 2">
    <name type="scientific">Portunus trituberculatus</name>
    <name type="common">Swimming crab</name>
    <name type="synonym">Neptunus trituberculatus</name>
    <dbReference type="NCBI Taxonomy" id="210409"/>
    <lineage>
        <taxon>Eukaryota</taxon>
        <taxon>Metazoa</taxon>
        <taxon>Ecdysozoa</taxon>
        <taxon>Arthropoda</taxon>
        <taxon>Crustacea</taxon>
        <taxon>Multicrustacea</taxon>
        <taxon>Malacostraca</taxon>
        <taxon>Eumalacostraca</taxon>
        <taxon>Eucarida</taxon>
        <taxon>Decapoda</taxon>
        <taxon>Pleocyemata</taxon>
        <taxon>Brachyura</taxon>
        <taxon>Eubrachyura</taxon>
        <taxon>Portunoidea</taxon>
        <taxon>Portunidae</taxon>
        <taxon>Portuninae</taxon>
        <taxon>Portunus</taxon>
    </lineage>
</organism>
<proteinExistence type="predicted"/>
<keyword evidence="2" id="KW-1185">Reference proteome</keyword>
<reference evidence="1 2" key="1">
    <citation type="submission" date="2019-05" db="EMBL/GenBank/DDBJ databases">
        <title>Another draft genome of Portunus trituberculatus and its Hox gene families provides insights of decapod evolution.</title>
        <authorList>
            <person name="Jeong J.-H."/>
            <person name="Song I."/>
            <person name="Kim S."/>
            <person name="Choi T."/>
            <person name="Kim D."/>
            <person name="Ryu S."/>
            <person name="Kim W."/>
        </authorList>
    </citation>
    <scope>NUCLEOTIDE SEQUENCE [LARGE SCALE GENOMIC DNA]</scope>
    <source>
        <tissue evidence="1">Muscle</tissue>
    </source>
</reference>
<dbReference type="EMBL" id="VSRR010000182">
    <property type="protein sequence ID" value="MPC11798.1"/>
    <property type="molecule type" value="Genomic_DNA"/>
</dbReference>
<evidence type="ECO:0000313" key="1">
    <source>
        <dbReference type="EMBL" id="MPC11798.1"/>
    </source>
</evidence>
<comment type="caution">
    <text evidence="1">The sequence shown here is derived from an EMBL/GenBank/DDBJ whole genome shotgun (WGS) entry which is preliminary data.</text>
</comment>
<accession>A0A5B7CRV5</accession>
<dbReference type="AlphaFoldDB" id="A0A5B7CRV5"/>
<gene>
    <name evidence="1" type="ORF">E2C01_004473</name>
</gene>
<dbReference type="Proteomes" id="UP000324222">
    <property type="component" value="Unassembled WGS sequence"/>
</dbReference>